<dbReference type="PANTHER" id="PTHR33096">
    <property type="entry name" value="CXC2 DOMAIN-CONTAINING PROTEIN"/>
    <property type="match status" value="1"/>
</dbReference>
<feature type="region of interest" description="Disordered" evidence="1">
    <location>
        <begin position="109"/>
        <end position="128"/>
    </location>
</feature>
<protein>
    <submittedName>
        <fullName evidence="2">Uncharacterized protein</fullName>
    </submittedName>
</protein>
<name>A0ABR3A2W1_9AGAR</name>
<accession>A0ABR3A2W1</accession>
<feature type="compositionally biased region" description="Polar residues" evidence="1">
    <location>
        <begin position="342"/>
        <end position="366"/>
    </location>
</feature>
<comment type="caution">
    <text evidence="2">The sequence shown here is derived from an EMBL/GenBank/DDBJ whole genome shotgun (WGS) entry which is preliminary data.</text>
</comment>
<dbReference type="InterPro" id="IPR040521">
    <property type="entry name" value="KDZ"/>
</dbReference>
<dbReference type="Proteomes" id="UP001437256">
    <property type="component" value="Unassembled WGS sequence"/>
</dbReference>
<feature type="compositionally biased region" description="Basic and acidic residues" evidence="1">
    <location>
        <begin position="109"/>
        <end position="122"/>
    </location>
</feature>
<organism evidence="2 3">
    <name type="scientific">Marasmius tenuissimus</name>
    <dbReference type="NCBI Taxonomy" id="585030"/>
    <lineage>
        <taxon>Eukaryota</taxon>
        <taxon>Fungi</taxon>
        <taxon>Dikarya</taxon>
        <taxon>Basidiomycota</taxon>
        <taxon>Agaricomycotina</taxon>
        <taxon>Agaricomycetes</taxon>
        <taxon>Agaricomycetidae</taxon>
        <taxon>Agaricales</taxon>
        <taxon>Marasmiineae</taxon>
        <taxon>Marasmiaceae</taxon>
        <taxon>Marasmius</taxon>
    </lineage>
</organism>
<keyword evidence="3" id="KW-1185">Reference proteome</keyword>
<feature type="region of interest" description="Disordered" evidence="1">
    <location>
        <begin position="330"/>
        <end position="366"/>
    </location>
</feature>
<evidence type="ECO:0000313" key="2">
    <source>
        <dbReference type="EMBL" id="KAL0067928.1"/>
    </source>
</evidence>
<dbReference type="Pfam" id="PF18758">
    <property type="entry name" value="KDZ"/>
    <property type="match status" value="1"/>
</dbReference>
<feature type="compositionally biased region" description="Basic residues" evidence="1">
    <location>
        <begin position="331"/>
        <end position="341"/>
    </location>
</feature>
<gene>
    <name evidence="2" type="ORF">AAF712_005097</name>
</gene>
<proteinExistence type="predicted"/>
<sequence>MGRHLSSGVIVKSGGVWKQARPAEKRKVNQSREENVFELARQEAFEGLFPLDVREDLLLDSGEGLGQGWIDEEDEHEYELPSTTPRLPLGSEAHLLSNAGDEYELLKSFRTRRTDPRSRSDVIQKQNESWARQQENIVKAYLKHRNLGSPKRTSQDEEEWSLLVIDFHSYGMKPFYHPHGSISINESLARHGCLGGSPENPLIAFPFSLLHAYHQIHRLPRDGALEDQFRTAFDAYLSLMREVDRQCIEALQRNTRSSYFETVCPPCVYRLEKEEPLKPTMLISLDGNNSLKLVDFDQRAGKRRPDDRVLNDPRWIEPQEVDEFKDEVMNAKRKSKERAKQKSTNSNPQANTTKTNAKFSFDPSSSELPTFDEDPDEVAWLSANENDEFLEGLDACVDRWKAAAPEVRKKMFAFFQVAGIFVAVCRHGHLLVICDMIRSSELMKYPLAAVNRLLDDFGEELGLGYDIMCKFFITMLRSEKLGAKVVAHRVRGVVPAFHGHAHNRKCQCDWHPQYVPGVGIADFKDCERTFSLSNQLAGNTRLATEFHRRQAIVDHFSFQDHEKHAASGTKLITSLMTLPLLYLMSHLFRQLHLSKLSSSHRPSFSYSTTTGRNVPRSPQDSCTNLADVGGRRKYFRQVVTEDPQSARILDYMDLLERFWKAKKTSDDAHRLFKGLQYETGLLSWPTRQSKSSSQITEVEHGIIKRWTVGGEAHSKALKALGERRYREAVHALEQVVVLRLMELTKMNMSGVGYKHYRQVQYCCQTTRSTKGCHSWAQIVDMASIADFDVLKDATINVKELVWAKPEHREMMALHFGILRANEELLQCNVEMCCLLTFMLDENADYYHSIQRTKDGNPDLAAELERRSQVRNVIHGRIAERLALTTQLQGYMGIVLFLLPD</sequence>
<evidence type="ECO:0000313" key="3">
    <source>
        <dbReference type="Proteomes" id="UP001437256"/>
    </source>
</evidence>
<reference evidence="2 3" key="1">
    <citation type="submission" date="2024-05" db="EMBL/GenBank/DDBJ databases">
        <title>A draft genome resource for the thread blight pathogen Marasmius tenuissimus strain MS-2.</title>
        <authorList>
            <person name="Yulfo-Soto G.E."/>
            <person name="Baruah I.K."/>
            <person name="Amoako-Attah I."/>
            <person name="Bukari Y."/>
            <person name="Meinhardt L.W."/>
            <person name="Bailey B.A."/>
            <person name="Cohen S.P."/>
        </authorList>
    </citation>
    <scope>NUCLEOTIDE SEQUENCE [LARGE SCALE GENOMIC DNA]</scope>
    <source>
        <strain evidence="2 3">MS-2</strain>
    </source>
</reference>
<dbReference type="PANTHER" id="PTHR33096:SF1">
    <property type="entry name" value="CXC1-LIKE CYSTEINE CLUSTER ASSOCIATED WITH KDZ TRANSPOSASES DOMAIN-CONTAINING PROTEIN"/>
    <property type="match status" value="1"/>
</dbReference>
<dbReference type="EMBL" id="JBBXMP010000022">
    <property type="protein sequence ID" value="KAL0067928.1"/>
    <property type="molecule type" value="Genomic_DNA"/>
</dbReference>
<evidence type="ECO:0000256" key="1">
    <source>
        <dbReference type="SAM" id="MobiDB-lite"/>
    </source>
</evidence>